<accession>A0A165V497</accession>
<evidence type="ECO:0000313" key="2">
    <source>
        <dbReference type="Proteomes" id="UP000076761"/>
    </source>
</evidence>
<dbReference type="Proteomes" id="UP000076761">
    <property type="component" value="Unassembled WGS sequence"/>
</dbReference>
<proteinExistence type="predicted"/>
<protein>
    <submittedName>
        <fullName evidence="1">Uncharacterized protein</fullName>
    </submittedName>
</protein>
<organism evidence="1 2">
    <name type="scientific">Neolentinus lepideus HHB14362 ss-1</name>
    <dbReference type="NCBI Taxonomy" id="1314782"/>
    <lineage>
        <taxon>Eukaryota</taxon>
        <taxon>Fungi</taxon>
        <taxon>Dikarya</taxon>
        <taxon>Basidiomycota</taxon>
        <taxon>Agaricomycotina</taxon>
        <taxon>Agaricomycetes</taxon>
        <taxon>Gloeophyllales</taxon>
        <taxon>Gloeophyllaceae</taxon>
        <taxon>Neolentinus</taxon>
    </lineage>
</organism>
<dbReference type="InParanoid" id="A0A165V497"/>
<gene>
    <name evidence="1" type="ORF">NEOLEDRAFT_701337</name>
</gene>
<dbReference type="EMBL" id="KV425555">
    <property type="protein sequence ID" value="KZT29135.1"/>
    <property type="molecule type" value="Genomic_DNA"/>
</dbReference>
<keyword evidence="2" id="KW-1185">Reference proteome</keyword>
<name>A0A165V497_9AGAM</name>
<sequence>MMTEASGGPYPNIDPTNARPSCFGSLSRSRGTLSSLHLHELNTVALRRNCSFALPIALQIMSWEPSINVVQEALHNFLILRLLILLLSTSYALQSILRMLNVEYLGFGRCPSTVASPYTERASSLAAQYHRIVDNLPSMHGPTHTIGHAPETFDLRISGVEPCDDIWTKRCSPMDTSVRVTVLPN</sequence>
<dbReference type="AlphaFoldDB" id="A0A165V497"/>
<reference evidence="1 2" key="1">
    <citation type="journal article" date="2016" name="Mol. Biol. Evol.">
        <title>Comparative Genomics of Early-Diverging Mushroom-Forming Fungi Provides Insights into the Origins of Lignocellulose Decay Capabilities.</title>
        <authorList>
            <person name="Nagy L.G."/>
            <person name="Riley R."/>
            <person name="Tritt A."/>
            <person name="Adam C."/>
            <person name="Daum C."/>
            <person name="Floudas D."/>
            <person name="Sun H."/>
            <person name="Yadav J.S."/>
            <person name="Pangilinan J."/>
            <person name="Larsson K.H."/>
            <person name="Matsuura K."/>
            <person name="Barry K."/>
            <person name="Labutti K."/>
            <person name="Kuo R."/>
            <person name="Ohm R.A."/>
            <person name="Bhattacharya S.S."/>
            <person name="Shirouzu T."/>
            <person name="Yoshinaga Y."/>
            <person name="Martin F.M."/>
            <person name="Grigoriev I.V."/>
            <person name="Hibbett D.S."/>
        </authorList>
    </citation>
    <scope>NUCLEOTIDE SEQUENCE [LARGE SCALE GENOMIC DNA]</scope>
    <source>
        <strain evidence="1 2">HHB14362 ss-1</strain>
    </source>
</reference>
<evidence type="ECO:0000313" key="1">
    <source>
        <dbReference type="EMBL" id="KZT29135.1"/>
    </source>
</evidence>